<keyword evidence="8" id="KW-1185">Reference proteome</keyword>
<dbReference type="GO" id="GO:0019148">
    <property type="term" value="F:D-cysteine desulfhydrase activity"/>
    <property type="evidence" value="ECO:0007669"/>
    <property type="project" value="TreeGrafter"/>
</dbReference>
<reference evidence="7 8" key="1">
    <citation type="journal article" date="2012" name="J. Bacteriol.">
        <title>Genome Sequence of Gallaecimonas xiamenensis Type Strain 3-C-1.</title>
        <authorList>
            <person name="Lai Q."/>
            <person name="Wang L."/>
            <person name="Wang W."/>
            <person name="Shao Z."/>
        </authorList>
    </citation>
    <scope>NUCLEOTIDE SEQUENCE [LARGE SCALE GENOMIC DNA]</scope>
    <source>
        <strain evidence="7 8">3-C-1</strain>
    </source>
</reference>
<name>K2JA80_9GAMM</name>
<feature type="modified residue" description="N6-(pyridoxal phosphate)lysine" evidence="5">
    <location>
        <position position="23"/>
    </location>
</feature>
<dbReference type="Proteomes" id="UP000006755">
    <property type="component" value="Unassembled WGS sequence"/>
</dbReference>
<dbReference type="PANTHER" id="PTHR43780">
    <property type="entry name" value="1-AMINOCYCLOPROPANE-1-CARBOXYLATE DEAMINASE-RELATED"/>
    <property type="match status" value="1"/>
</dbReference>
<dbReference type="PANTHER" id="PTHR43780:SF2">
    <property type="entry name" value="1-AMINOCYCLOPROPANE-1-CARBOXYLATE DEAMINASE-RELATED"/>
    <property type="match status" value="1"/>
</dbReference>
<dbReference type="PATRIC" id="fig|745411.4.peg.3648"/>
<proteinExistence type="inferred from homology"/>
<dbReference type="Pfam" id="PF00291">
    <property type="entry name" value="PALP"/>
    <property type="match status" value="1"/>
</dbReference>
<dbReference type="eggNOG" id="COG2515">
    <property type="taxonomic scope" value="Bacteria"/>
</dbReference>
<protein>
    <submittedName>
        <fullName evidence="7">1-aminocyclopropane-1-carboxylate deaminase</fullName>
    </submittedName>
</protein>
<dbReference type="PIRSF" id="PIRSF006278">
    <property type="entry name" value="ACCD_DCysDesulf"/>
    <property type="match status" value="1"/>
</dbReference>
<evidence type="ECO:0000313" key="7">
    <source>
        <dbReference type="EMBL" id="EKE67449.1"/>
    </source>
</evidence>
<evidence type="ECO:0000256" key="5">
    <source>
        <dbReference type="PIRSR" id="PIRSR006278-2"/>
    </source>
</evidence>
<accession>K2JA80</accession>
<evidence type="ECO:0000256" key="2">
    <source>
        <dbReference type="ARBA" id="ARBA00008639"/>
    </source>
</evidence>
<dbReference type="Gene3D" id="3.40.50.1100">
    <property type="match status" value="2"/>
</dbReference>
<comment type="cofactor">
    <cofactor evidence="1">
        <name>pyridoxal 5'-phosphate</name>
        <dbReference type="ChEBI" id="CHEBI:597326"/>
    </cofactor>
</comment>
<organism evidence="7 8">
    <name type="scientific">Gallaecimonas xiamenensis 3-C-1</name>
    <dbReference type="NCBI Taxonomy" id="745411"/>
    <lineage>
        <taxon>Bacteria</taxon>
        <taxon>Pseudomonadati</taxon>
        <taxon>Pseudomonadota</taxon>
        <taxon>Gammaproteobacteria</taxon>
        <taxon>Enterobacterales</taxon>
        <taxon>Gallaecimonadaceae</taxon>
        <taxon>Gallaecimonas</taxon>
    </lineage>
</organism>
<evidence type="ECO:0000256" key="1">
    <source>
        <dbReference type="ARBA" id="ARBA00001933"/>
    </source>
</evidence>
<feature type="domain" description="Tryptophan synthase beta chain-like PALP" evidence="6">
    <location>
        <begin position="6"/>
        <end position="265"/>
    </location>
</feature>
<sequence>MERQITLTIKRDDLIHPLVSGNKWRKLKYPLQAAKAEGPPGVLSLGGPYSNHLLALAGACQALGLACAALVRGHEQQTPTLEQCQALGMSLTFIDRNQYRQRHDPQWQAHWQARYPGWLLLPEGGSAPDALPGVAEWVAELPGGWTQLWLPVGSGGTLAGTVLGAGGQGQVVGVPVVKDQSLPARIQQLLVSQGCSHQNYQLRWGHEGGGFGKFTPAMGEQIRQLAQRLALPLEPLYSGKLMLALWQAIATGELDGQHLVLLHTGGLQSLDGFRAQGRWP</sequence>
<dbReference type="SUPFAM" id="SSF53686">
    <property type="entry name" value="Tryptophan synthase beta subunit-like PLP-dependent enzymes"/>
    <property type="match status" value="1"/>
</dbReference>
<dbReference type="InterPro" id="IPR036052">
    <property type="entry name" value="TrpB-like_PALP_sf"/>
</dbReference>
<comment type="caution">
    <text evidence="7">The sequence shown here is derived from an EMBL/GenBank/DDBJ whole genome shotgun (WGS) entry which is preliminary data.</text>
</comment>
<keyword evidence="3 5" id="KW-0663">Pyridoxal phosphate</keyword>
<dbReference type="EMBL" id="AMRI01000041">
    <property type="protein sequence ID" value="EKE67449.1"/>
    <property type="molecule type" value="Genomic_DNA"/>
</dbReference>
<comment type="similarity">
    <text evidence="2">Belongs to the ACC deaminase/D-cysteine desulfhydrase family.</text>
</comment>
<evidence type="ECO:0000256" key="4">
    <source>
        <dbReference type="PIRSR" id="PIRSR006278-1"/>
    </source>
</evidence>
<dbReference type="AlphaFoldDB" id="K2JA80"/>
<dbReference type="STRING" id="745411.B3C1_18607"/>
<dbReference type="InterPro" id="IPR027278">
    <property type="entry name" value="ACCD_DCysDesulf"/>
</dbReference>
<feature type="active site" description="Nucleophile" evidence="4">
    <location>
        <position position="50"/>
    </location>
</feature>
<dbReference type="InterPro" id="IPR001926">
    <property type="entry name" value="TrpB-like_PALP"/>
</dbReference>
<gene>
    <name evidence="7" type="ORF">B3C1_18607</name>
</gene>
<evidence type="ECO:0000259" key="6">
    <source>
        <dbReference type="Pfam" id="PF00291"/>
    </source>
</evidence>
<evidence type="ECO:0000313" key="8">
    <source>
        <dbReference type="Proteomes" id="UP000006755"/>
    </source>
</evidence>
<evidence type="ECO:0000256" key="3">
    <source>
        <dbReference type="ARBA" id="ARBA00022898"/>
    </source>
</evidence>